<keyword evidence="4" id="KW-1185">Reference proteome</keyword>
<keyword evidence="2" id="KW-1133">Transmembrane helix</keyword>
<name>A0A0D2NZB9_HYPSF</name>
<dbReference type="Proteomes" id="UP000054270">
    <property type="component" value="Unassembled WGS sequence"/>
</dbReference>
<feature type="transmembrane region" description="Helical" evidence="2">
    <location>
        <begin position="97"/>
        <end position="113"/>
    </location>
</feature>
<accession>A0A0D2NZB9</accession>
<feature type="region of interest" description="Disordered" evidence="1">
    <location>
        <begin position="303"/>
        <end position="330"/>
    </location>
</feature>
<dbReference type="EMBL" id="KN817555">
    <property type="protein sequence ID" value="KJA21811.1"/>
    <property type="molecule type" value="Genomic_DNA"/>
</dbReference>
<evidence type="ECO:0000313" key="3">
    <source>
        <dbReference type="EMBL" id="KJA21811.1"/>
    </source>
</evidence>
<protein>
    <submittedName>
        <fullName evidence="3">Uncharacterized protein</fullName>
    </submittedName>
</protein>
<keyword evidence="2" id="KW-0812">Transmembrane</keyword>
<sequence>MEFALSAASYLGPVADALVYINTTKVHPVWFPYALTPALHAARVSTIFHSNARRSPAPLSWGTHIVGYLIMCWGGGIISHFFLGIPPPMLYSFDPSIIYISVHLLVTFVLTIVPDLLNPPVLDTVLWPIDALLRANAVTTTLGLFHYPNVHPEYQNSALTHMLIGAIVSAGGGLSAGTLGAWSSNWAFSTPPVLRAGAGWTGTLDIWGGALVGQSGIHSFVGSQLTWCPTALIYSSTTGHPAFTSLQRYITLLLSSPYVSAARKPHADFDFPPLSPLQAKSLATAVLAILFAARVMKTHWLPSELASPKPKPTKAAPTATPSQKGKKKAQ</sequence>
<dbReference type="AlphaFoldDB" id="A0A0D2NZB9"/>
<keyword evidence="2" id="KW-0472">Membrane</keyword>
<evidence type="ECO:0000256" key="1">
    <source>
        <dbReference type="SAM" id="MobiDB-lite"/>
    </source>
</evidence>
<reference evidence="4" key="1">
    <citation type="submission" date="2014-04" db="EMBL/GenBank/DDBJ databases">
        <title>Evolutionary Origins and Diversification of the Mycorrhizal Mutualists.</title>
        <authorList>
            <consortium name="DOE Joint Genome Institute"/>
            <consortium name="Mycorrhizal Genomics Consortium"/>
            <person name="Kohler A."/>
            <person name="Kuo A."/>
            <person name="Nagy L.G."/>
            <person name="Floudas D."/>
            <person name="Copeland A."/>
            <person name="Barry K.W."/>
            <person name="Cichocki N."/>
            <person name="Veneault-Fourrey C."/>
            <person name="LaButti K."/>
            <person name="Lindquist E.A."/>
            <person name="Lipzen A."/>
            <person name="Lundell T."/>
            <person name="Morin E."/>
            <person name="Murat C."/>
            <person name="Riley R."/>
            <person name="Ohm R."/>
            <person name="Sun H."/>
            <person name="Tunlid A."/>
            <person name="Henrissat B."/>
            <person name="Grigoriev I.V."/>
            <person name="Hibbett D.S."/>
            <person name="Martin F."/>
        </authorList>
    </citation>
    <scope>NUCLEOTIDE SEQUENCE [LARGE SCALE GENOMIC DNA]</scope>
    <source>
        <strain evidence="4">FD-334 SS-4</strain>
    </source>
</reference>
<evidence type="ECO:0000313" key="4">
    <source>
        <dbReference type="Proteomes" id="UP000054270"/>
    </source>
</evidence>
<feature type="transmembrane region" description="Helical" evidence="2">
    <location>
        <begin position="159"/>
        <end position="182"/>
    </location>
</feature>
<feature type="transmembrane region" description="Helical" evidence="2">
    <location>
        <begin position="65"/>
        <end position="85"/>
    </location>
</feature>
<dbReference type="OrthoDB" id="2520628at2759"/>
<gene>
    <name evidence="3" type="ORF">HYPSUDRAFT_140117</name>
</gene>
<organism evidence="3 4">
    <name type="scientific">Hypholoma sublateritium (strain FD-334 SS-4)</name>
    <dbReference type="NCBI Taxonomy" id="945553"/>
    <lineage>
        <taxon>Eukaryota</taxon>
        <taxon>Fungi</taxon>
        <taxon>Dikarya</taxon>
        <taxon>Basidiomycota</taxon>
        <taxon>Agaricomycotina</taxon>
        <taxon>Agaricomycetes</taxon>
        <taxon>Agaricomycetidae</taxon>
        <taxon>Agaricales</taxon>
        <taxon>Agaricineae</taxon>
        <taxon>Strophariaceae</taxon>
        <taxon>Hypholoma</taxon>
    </lineage>
</organism>
<dbReference type="OMA" id="GANERTD"/>
<evidence type="ECO:0000256" key="2">
    <source>
        <dbReference type="SAM" id="Phobius"/>
    </source>
</evidence>
<proteinExistence type="predicted"/>